<dbReference type="InterPro" id="IPR001138">
    <property type="entry name" value="Zn2Cys6_DnaBD"/>
</dbReference>
<dbReference type="CDD" id="cd12148">
    <property type="entry name" value="fungal_TF_MHR"/>
    <property type="match status" value="1"/>
</dbReference>
<dbReference type="InterPro" id="IPR036864">
    <property type="entry name" value="Zn2-C6_fun-type_DNA-bd_sf"/>
</dbReference>
<evidence type="ECO:0000313" key="10">
    <source>
        <dbReference type="EMBL" id="CAK7237875.1"/>
    </source>
</evidence>
<comment type="subcellular location">
    <subcellularLocation>
        <location evidence="1">Nucleus</location>
    </subcellularLocation>
</comment>
<evidence type="ECO:0000256" key="3">
    <source>
        <dbReference type="ARBA" id="ARBA00022833"/>
    </source>
</evidence>
<dbReference type="EMBL" id="CAWUHD010000195">
    <property type="protein sequence ID" value="CAK7237875.1"/>
    <property type="molecule type" value="Genomic_DNA"/>
</dbReference>
<keyword evidence="4" id="KW-0805">Transcription regulation</keyword>
<dbReference type="Gene3D" id="4.10.240.10">
    <property type="entry name" value="Zn(2)-C6 fungal-type DNA-binding domain"/>
    <property type="match status" value="1"/>
</dbReference>
<evidence type="ECO:0000256" key="4">
    <source>
        <dbReference type="ARBA" id="ARBA00023015"/>
    </source>
</evidence>
<evidence type="ECO:0000313" key="11">
    <source>
        <dbReference type="Proteomes" id="UP001642482"/>
    </source>
</evidence>
<gene>
    <name evidence="10" type="ORF">SEUCBS140593_010175</name>
</gene>
<feature type="compositionally biased region" description="Low complexity" evidence="8">
    <location>
        <begin position="118"/>
        <end position="140"/>
    </location>
</feature>
<feature type="region of interest" description="Disordered" evidence="8">
    <location>
        <begin position="1"/>
        <end position="32"/>
    </location>
</feature>
<dbReference type="SUPFAM" id="SSF57701">
    <property type="entry name" value="Zn2/Cys6 DNA-binding domain"/>
    <property type="match status" value="1"/>
</dbReference>
<accession>A0ABP0D427</accession>
<keyword evidence="3" id="KW-0862">Zinc</keyword>
<evidence type="ECO:0000256" key="8">
    <source>
        <dbReference type="SAM" id="MobiDB-lite"/>
    </source>
</evidence>
<evidence type="ECO:0000256" key="2">
    <source>
        <dbReference type="ARBA" id="ARBA00022723"/>
    </source>
</evidence>
<feature type="domain" description="Zn(2)-C6 fungal-type" evidence="9">
    <location>
        <begin position="39"/>
        <end position="69"/>
    </location>
</feature>
<dbReference type="PANTHER" id="PTHR47782">
    <property type="entry name" value="ZN(II)2CYS6 TRANSCRIPTION FACTOR (EUROFUNG)-RELATED"/>
    <property type="match status" value="1"/>
</dbReference>
<dbReference type="PROSITE" id="PS00463">
    <property type="entry name" value="ZN2_CY6_FUNGAL_1"/>
    <property type="match status" value="1"/>
</dbReference>
<proteinExistence type="predicted"/>
<keyword evidence="2" id="KW-0479">Metal-binding</keyword>
<comment type="caution">
    <text evidence="10">The sequence shown here is derived from an EMBL/GenBank/DDBJ whole genome shotgun (WGS) entry which is preliminary data.</text>
</comment>
<feature type="compositionally biased region" description="Low complexity" evidence="8">
    <location>
        <begin position="402"/>
        <end position="416"/>
    </location>
</feature>
<name>A0ABP0D427_9PEZI</name>
<dbReference type="Proteomes" id="UP001642482">
    <property type="component" value="Unassembled WGS sequence"/>
</dbReference>
<feature type="region of interest" description="Disordered" evidence="8">
    <location>
        <begin position="385"/>
        <end position="416"/>
    </location>
</feature>
<keyword evidence="11" id="KW-1185">Reference proteome</keyword>
<organism evidence="10 11">
    <name type="scientific">Sporothrix eucalyptigena</name>
    <dbReference type="NCBI Taxonomy" id="1812306"/>
    <lineage>
        <taxon>Eukaryota</taxon>
        <taxon>Fungi</taxon>
        <taxon>Dikarya</taxon>
        <taxon>Ascomycota</taxon>
        <taxon>Pezizomycotina</taxon>
        <taxon>Sordariomycetes</taxon>
        <taxon>Sordariomycetidae</taxon>
        <taxon>Ophiostomatales</taxon>
        <taxon>Ophiostomataceae</taxon>
        <taxon>Sporothrix</taxon>
    </lineage>
</organism>
<evidence type="ECO:0000256" key="6">
    <source>
        <dbReference type="ARBA" id="ARBA00023163"/>
    </source>
</evidence>
<dbReference type="Pfam" id="PF00172">
    <property type="entry name" value="Zn_clus"/>
    <property type="match status" value="1"/>
</dbReference>
<feature type="region of interest" description="Disordered" evidence="8">
    <location>
        <begin position="118"/>
        <end position="143"/>
    </location>
</feature>
<dbReference type="PANTHER" id="PTHR47782:SF2">
    <property type="entry name" value="TRANSCRIPTION FACTOR, PUTATIVE (AFU_ORTHOLOGUE AFUA_4G12570)-RELATED"/>
    <property type="match status" value="1"/>
</dbReference>
<protein>
    <recommendedName>
        <fullName evidence="9">Zn(2)-C6 fungal-type domain-containing protein</fullName>
    </recommendedName>
</protein>
<keyword evidence="6" id="KW-0804">Transcription</keyword>
<evidence type="ECO:0000256" key="1">
    <source>
        <dbReference type="ARBA" id="ARBA00004123"/>
    </source>
</evidence>
<keyword evidence="7" id="KW-0539">Nucleus</keyword>
<dbReference type="Pfam" id="PF04082">
    <property type="entry name" value="Fungal_trans"/>
    <property type="match status" value="1"/>
</dbReference>
<dbReference type="CDD" id="cd14723">
    <property type="entry name" value="ZIP_Ppr1"/>
    <property type="match status" value="1"/>
</dbReference>
<reference evidence="10 11" key="1">
    <citation type="submission" date="2024-01" db="EMBL/GenBank/DDBJ databases">
        <authorList>
            <person name="Allen C."/>
            <person name="Tagirdzhanova G."/>
        </authorList>
    </citation>
    <scope>NUCLEOTIDE SEQUENCE [LARGE SCALE GENOMIC DNA]</scope>
</reference>
<dbReference type="InterPro" id="IPR052202">
    <property type="entry name" value="Yeast_MetPath_Reg"/>
</dbReference>
<sequence length="715" mass="77479">MSSPAVRHSASPRQSLSPTATSPRTTSTTRTSLQQLLPTCQRCRRLRRKCDTQLPHCRPCQRAGVECLLFDHALKQTLPRAYVQSLLTRVEHLEAVKASGRPTAGHTTKTSTVKASTVVATPPSSSATTQASPAASVVAPDGHPHSVPSPTYDVVVPSASSAGKSRYWGASSVFALTVEILQHATARGYVTTDDMDCPGPHGQQEPGSDIDADADAHARADAKYAEADVNATAGHLGAATEADIRSLLQLYLVSSNTLYGFVDPDQVQADLEVYLAVRRQRSGQSPTASLGDLAHPYFRIAMMCAIACATRARYRPQRTAESLSYYAAAVPFVEEVTAEVSPASLQALLLLILFCLFFPRKGDVWKLLDYACRLALELGYHTEVEEGHGPQGHPDVPDVTDPALSAAPAPQAVPSSMASQAEKLRRATFWGLYAIERIVGQLFGRGSDLPESIVTVAYPSALVSAAATSPGVDRTALQEMSIAHHYRLVYLRSEIFRTMYLPAGRPVDEKTPTLGWLRQQYQTLRAWRDELALPEGDAREGVATLTCDVGYDATMCFLFQPLLLRALRGGGGGDAVDGIGADSVAVVASDPFYSSLRLIRTYEKIVRAPETSVLGSYPMTFMSAHYIYLASSTLLAHALLRLDGRICTLKRMGDGSEGDDGEELDWGMYVDASSSCLILLAWCGERWPGMLGMLGVYQKLFARTVRELIRRGILK</sequence>
<feature type="compositionally biased region" description="Low complexity" evidence="8">
    <location>
        <begin position="15"/>
        <end position="32"/>
    </location>
</feature>
<evidence type="ECO:0000256" key="7">
    <source>
        <dbReference type="ARBA" id="ARBA00023242"/>
    </source>
</evidence>
<dbReference type="PROSITE" id="PS50048">
    <property type="entry name" value="ZN2_CY6_FUNGAL_2"/>
    <property type="match status" value="1"/>
</dbReference>
<evidence type="ECO:0000259" key="9">
    <source>
        <dbReference type="PROSITE" id="PS50048"/>
    </source>
</evidence>
<keyword evidence="5" id="KW-0238">DNA-binding</keyword>
<evidence type="ECO:0000256" key="5">
    <source>
        <dbReference type="ARBA" id="ARBA00023125"/>
    </source>
</evidence>
<dbReference type="SMART" id="SM00066">
    <property type="entry name" value="GAL4"/>
    <property type="match status" value="1"/>
</dbReference>
<dbReference type="SMART" id="SM00906">
    <property type="entry name" value="Fungal_trans"/>
    <property type="match status" value="1"/>
</dbReference>
<dbReference type="InterPro" id="IPR007219">
    <property type="entry name" value="XnlR_reg_dom"/>
</dbReference>
<dbReference type="CDD" id="cd00067">
    <property type="entry name" value="GAL4"/>
    <property type="match status" value="1"/>
</dbReference>